<gene>
    <name evidence="1" type="ORF">MLD38_036123</name>
</gene>
<accession>A0ACB9LIX4</accession>
<evidence type="ECO:0000313" key="2">
    <source>
        <dbReference type="Proteomes" id="UP001057402"/>
    </source>
</evidence>
<reference evidence="2" key="1">
    <citation type="journal article" date="2023" name="Front. Plant Sci.">
        <title>Chromosomal-level genome assembly of Melastoma candidum provides insights into trichome evolution.</title>
        <authorList>
            <person name="Zhong Y."/>
            <person name="Wu W."/>
            <person name="Sun C."/>
            <person name="Zou P."/>
            <person name="Liu Y."/>
            <person name="Dai S."/>
            <person name="Zhou R."/>
        </authorList>
    </citation>
    <scope>NUCLEOTIDE SEQUENCE [LARGE SCALE GENOMIC DNA]</scope>
</reference>
<sequence length="542" mass="60037">MGIVPDGVLNVTKFAEELSISSFDHSSIVSLKLFVALLCACIVMGQILEESRWKNESITALAIGLCTGTIILVTMGGKSLRLLMVSEDLFFIYLLPPVIFNAGFQVKKKRFFGNFMTIMLFSTFGTLISSGIISYGAIHILGRMKVSSLDVGDFLEIGAIFSATDSICMLLVLKQEETPLLHSLVFGEGMVNDATSVVLFNAIQHFDLTHINSSISLEFVRNFIYLFISSTMLGVLAGLLSVFIIKKLYFGRQSTNREVALMILMAYLSYMVAEVSTIFTVFFCGIVMSHYTCHNVIESSRVTTKHTFAALSFLAETFIFMYVGMDALGIEKWGIVKNSPGKSIGVSTILLVLVLLVRAAFVFPLSFFSNLTKHGKSERIGIKHQVTIWWAGLMRGAVSMALAYNLFTRSNEKSRDDALMITSTITVVLFSNLVFDFLAKPLVKILLPSPKHSSNVLVASEPPIPKSVTEPLLLGIEEDPEADQDPYKPTGLRMLPSTPSNTVHYYWRKFNDAVTRPVFGGRGFVPFVPISPTDPDNVHQWR</sequence>
<comment type="caution">
    <text evidence="1">The sequence shown here is derived from an EMBL/GenBank/DDBJ whole genome shotgun (WGS) entry which is preliminary data.</text>
</comment>
<organism evidence="1 2">
    <name type="scientific">Melastoma candidum</name>
    <dbReference type="NCBI Taxonomy" id="119954"/>
    <lineage>
        <taxon>Eukaryota</taxon>
        <taxon>Viridiplantae</taxon>
        <taxon>Streptophyta</taxon>
        <taxon>Embryophyta</taxon>
        <taxon>Tracheophyta</taxon>
        <taxon>Spermatophyta</taxon>
        <taxon>Magnoliopsida</taxon>
        <taxon>eudicotyledons</taxon>
        <taxon>Gunneridae</taxon>
        <taxon>Pentapetalae</taxon>
        <taxon>rosids</taxon>
        <taxon>malvids</taxon>
        <taxon>Myrtales</taxon>
        <taxon>Melastomataceae</taxon>
        <taxon>Melastomatoideae</taxon>
        <taxon>Melastomateae</taxon>
        <taxon>Melastoma</taxon>
    </lineage>
</organism>
<proteinExistence type="predicted"/>
<protein>
    <submittedName>
        <fullName evidence="1">Uncharacterized protein</fullName>
    </submittedName>
</protein>
<name>A0ACB9LIX4_9MYRT</name>
<dbReference type="EMBL" id="CM042890">
    <property type="protein sequence ID" value="KAI4311211.1"/>
    <property type="molecule type" value="Genomic_DNA"/>
</dbReference>
<evidence type="ECO:0000313" key="1">
    <source>
        <dbReference type="EMBL" id="KAI4311211.1"/>
    </source>
</evidence>
<dbReference type="Proteomes" id="UP001057402">
    <property type="component" value="Chromosome 11"/>
</dbReference>
<keyword evidence="2" id="KW-1185">Reference proteome</keyword>